<organism evidence="3 5">
    <name type="scientific">Adineta steineri</name>
    <dbReference type="NCBI Taxonomy" id="433720"/>
    <lineage>
        <taxon>Eukaryota</taxon>
        <taxon>Metazoa</taxon>
        <taxon>Spiralia</taxon>
        <taxon>Gnathifera</taxon>
        <taxon>Rotifera</taxon>
        <taxon>Eurotatoria</taxon>
        <taxon>Bdelloidea</taxon>
        <taxon>Adinetida</taxon>
        <taxon>Adinetidae</taxon>
        <taxon>Adineta</taxon>
    </lineage>
</organism>
<dbReference type="GO" id="GO:0008270">
    <property type="term" value="F:zinc ion binding"/>
    <property type="evidence" value="ECO:0007669"/>
    <property type="project" value="UniProtKB-KW"/>
</dbReference>
<keyword evidence="1" id="KW-0677">Repeat</keyword>
<dbReference type="GO" id="GO:0000209">
    <property type="term" value="P:protein polyubiquitination"/>
    <property type="evidence" value="ECO:0007669"/>
    <property type="project" value="TreeGrafter"/>
</dbReference>
<feature type="repeat" description="NHL" evidence="2">
    <location>
        <begin position="452"/>
        <end position="495"/>
    </location>
</feature>
<dbReference type="GO" id="GO:0061630">
    <property type="term" value="F:ubiquitin protein ligase activity"/>
    <property type="evidence" value="ECO:0007669"/>
    <property type="project" value="TreeGrafter"/>
</dbReference>
<evidence type="ECO:0000256" key="2">
    <source>
        <dbReference type="PROSITE-ProRule" id="PRU00504"/>
    </source>
</evidence>
<gene>
    <name evidence="4" type="ORF">OKA104_LOCUS19831</name>
    <name evidence="3" type="ORF">VCS650_LOCUS14132</name>
</gene>
<dbReference type="Proteomes" id="UP000663891">
    <property type="component" value="Unassembled WGS sequence"/>
</dbReference>
<dbReference type="GO" id="GO:0043161">
    <property type="term" value="P:proteasome-mediated ubiquitin-dependent protein catabolic process"/>
    <property type="evidence" value="ECO:0007669"/>
    <property type="project" value="TreeGrafter"/>
</dbReference>
<comment type="caution">
    <text evidence="3">The sequence shown here is derived from an EMBL/GenBank/DDBJ whole genome shotgun (WGS) entry which is preliminary data.</text>
</comment>
<dbReference type="PANTHER" id="PTHR24104:SF25">
    <property type="entry name" value="PROTEIN LIN-41"/>
    <property type="match status" value="1"/>
</dbReference>
<dbReference type="AlphaFoldDB" id="A0A814FUW2"/>
<evidence type="ECO:0000313" key="5">
    <source>
        <dbReference type="Proteomes" id="UP000663891"/>
    </source>
</evidence>
<feature type="repeat" description="NHL" evidence="2">
    <location>
        <begin position="367"/>
        <end position="398"/>
    </location>
</feature>
<dbReference type="SUPFAM" id="SSF101898">
    <property type="entry name" value="NHL repeat"/>
    <property type="match status" value="1"/>
</dbReference>
<reference evidence="3" key="1">
    <citation type="submission" date="2021-02" db="EMBL/GenBank/DDBJ databases">
        <authorList>
            <person name="Nowell W R."/>
        </authorList>
    </citation>
    <scope>NUCLEOTIDE SEQUENCE</scope>
</reference>
<protein>
    <submittedName>
        <fullName evidence="3">Uncharacterized protein</fullName>
    </submittedName>
</protein>
<dbReference type="CDD" id="cd05819">
    <property type="entry name" value="NHL"/>
    <property type="match status" value="1"/>
</dbReference>
<accession>A0A814FUW2</accession>
<dbReference type="Gene3D" id="2.120.10.30">
    <property type="entry name" value="TolB, C-terminal domain"/>
    <property type="match status" value="2"/>
</dbReference>
<dbReference type="InterPro" id="IPR050952">
    <property type="entry name" value="TRIM-NHL_E3_ligases"/>
</dbReference>
<evidence type="ECO:0000256" key="1">
    <source>
        <dbReference type="ARBA" id="ARBA00022737"/>
    </source>
</evidence>
<dbReference type="Proteomes" id="UP000663881">
    <property type="component" value="Unassembled WGS sequence"/>
</dbReference>
<evidence type="ECO:0000313" key="4">
    <source>
        <dbReference type="EMBL" id="CAF3823519.1"/>
    </source>
</evidence>
<dbReference type="EMBL" id="CAJOAY010001294">
    <property type="protein sequence ID" value="CAF3823519.1"/>
    <property type="molecule type" value="Genomic_DNA"/>
</dbReference>
<name>A0A814FUW2_9BILA</name>
<evidence type="ECO:0000313" key="3">
    <source>
        <dbReference type="EMBL" id="CAF0989758.1"/>
    </source>
</evidence>
<dbReference type="OrthoDB" id="342730at2759"/>
<dbReference type="PROSITE" id="PS51125">
    <property type="entry name" value="NHL"/>
    <property type="match status" value="3"/>
</dbReference>
<dbReference type="InterPro" id="IPR001258">
    <property type="entry name" value="NHL_repeat"/>
</dbReference>
<sequence>MAMANNKTHCFTCNKEKITYPCRGCSKEFCLIHLPEHQQMLNDELNHIINDYDQFKQKINEQKQNPQNLQNHSLIKQINQWETNSIEIIRQKAQECRKIAIESSQTWFNDIEEKFDDLSEQIKEIHKENEFNEINLNYLKDQLLQITQELNNSTNISIKEDSQSFINEISIIASQKSNVNKWKQNAITVVGGNGKGQRLHQFNGPHGIFIDEKRNIFITDTANHRIVEWKYKAEEGQIIAGENGRGSRMKQLNLPTDVIFDQQDRTIIIADQENRRVIRWFIHNQHDSITVDDQGRTLVVRDVRVLGQKQQILIDNINCLGLAVDKHGFLYVSDCEKNEVRRWKMGEYDNKGIVVAGGNKRGDQVNQLNFPSFIFVDEDQSVYVSDRDNHRVMKWRKGAKEGTIVAGGNGEGGNLNQLYHPQGVIVDHLGYIYVADSWNDRVMRWCEGKKEGEVVVSGNGQGNQLSCPMGLSFDDEGNLYVADWSNHRIAKFEIIL</sequence>
<dbReference type="InterPro" id="IPR011042">
    <property type="entry name" value="6-blade_b-propeller_TolB-like"/>
</dbReference>
<dbReference type="Pfam" id="PF01436">
    <property type="entry name" value="NHL"/>
    <property type="match status" value="2"/>
</dbReference>
<feature type="repeat" description="NHL" evidence="2">
    <location>
        <begin position="195"/>
        <end position="234"/>
    </location>
</feature>
<dbReference type="PANTHER" id="PTHR24104">
    <property type="entry name" value="E3 UBIQUITIN-PROTEIN LIGASE NHLRC1-RELATED"/>
    <property type="match status" value="1"/>
</dbReference>
<dbReference type="EMBL" id="CAJNON010000116">
    <property type="protein sequence ID" value="CAF0989758.1"/>
    <property type="molecule type" value="Genomic_DNA"/>
</dbReference>
<proteinExistence type="predicted"/>